<evidence type="ECO:0000313" key="2">
    <source>
        <dbReference type="Proteomes" id="UP000186026"/>
    </source>
</evidence>
<evidence type="ECO:0000313" key="1">
    <source>
        <dbReference type="EMBL" id="SIS63324.1"/>
    </source>
</evidence>
<dbReference type="EMBL" id="FTOP01000002">
    <property type="protein sequence ID" value="SIS63324.1"/>
    <property type="molecule type" value="Genomic_DNA"/>
</dbReference>
<dbReference type="RefSeq" id="WP_076498545.1">
    <property type="nucleotide sequence ID" value="NZ_FTOP01000002.1"/>
</dbReference>
<proteinExistence type="predicted"/>
<gene>
    <name evidence="1" type="ORF">SAMN05421761_102236</name>
</gene>
<dbReference type="Proteomes" id="UP000186026">
    <property type="component" value="Unassembled WGS sequence"/>
</dbReference>
<name>A0A1N7KP50_9BACT</name>
<protein>
    <submittedName>
        <fullName evidence="1">Uncharacterized protein</fullName>
    </submittedName>
</protein>
<accession>A0A1N7KP50</accession>
<dbReference type="AlphaFoldDB" id="A0A1N7KP50"/>
<organism evidence="1 2">
    <name type="scientific">Belliella pelovolcani</name>
    <dbReference type="NCBI Taxonomy" id="529505"/>
    <lineage>
        <taxon>Bacteria</taxon>
        <taxon>Pseudomonadati</taxon>
        <taxon>Bacteroidota</taxon>
        <taxon>Cytophagia</taxon>
        <taxon>Cytophagales</taxon>
        <taxon>Cyclobacteriaceae</taxon>
        <taxon>Belliella</taxon>
    </lineage>
</organism>
<reference evidence="2" key="1">
    <citation type="submission" date="2017-01" db="EMBL/GenBank/DDBJ databases">
        <authorList>
            <person name="Varghese N."/>
            <person name="Submissions S."/>
        </authorList>
    </citation>
    <scope>NUCLEOTIDE SEQUENCE [LARGE SCALE GENOMIC DNA]</scope>
    <source>
        <strain evidence="2">DSM 46698</strain>
    </source>
</reference>
<keyword evidence="2" id="KW-1185">Reference proteome</keyword>
<sequence>MTRLIPIEIEGKKLVQLAQLTIDQANDLRSWLPSDSLKKVSLHGVDLQDCVDFETYDYWFKSHHILSKSYQTILDF</sequence>
<dbReference type="OrthoDB" id="982438at2"/>